<dbReference type="InterPro" id="IPR036565">
    <property type="entry name" value="Mur-like_cat_sf"/>
</dbReference>
<dbReference type="InterPro" id="IPR036615">
    <property type="entry name" value="Mur_ligase_C_dom_sf"/>
</dbReference>
<evidence type="ECO:0000259" key="14">
    <source>
        <dbReference type="Pfam" id="PF08245"/>
    </source>
</evidence>
<dbReference type="GO" id="GO:0008766">
    <property type="term" value="F:UDP-N-acetylmuramoylalanyl-D-glutamyl-2,6-diaminopimelate-D-alanyl-D-alanine ligase activity"/>
    <property type="evidence" value="ECO:0007669"/>
    <property type="project" value="RHEA"/>
</dbReference>
<keyword evidence="2 10" id="KW-0436">Ligase</keyword>
<comment type="pathway">
    <text evidence="10 11">Cell wall biogenesis; peptidoglycan biosynthesis.</text>
</comment>
<keyword evidence="5 10" id="KW-0067">ATP-binding</keyword>
<evidence type="ECO:0000256" key="3">
    <source>
        <dbReference type="ARBA" id="ARBA00022618"/>
    </source>
</evidence>
<keyword evidence="7 10" id="KW-0573">Peptidoglycan synthesis</keyword>
<evidence type="ECO:0000256" key="5">
    <source>
        <dbReference type="ARBA" id="ARBA00022840"/>
    </source>
</evidence>
<comment type="caution">
    <text evidence="15">The sequence shown here is derived from an EMBL/GenBank/DDBJ whole genome shotgun (WGS) entry which is preliminary data.</text>
</comment>
<dbReference type="PANTHER" id="PTHR43024">
    <property type="entry name" value="UDP-N-ACETYLMURAMOYL-TRIPEPTIDE--D-ALANYL-D-ALANINE LIGASE"/>
    <property type="match status" value="1"/>
</dbReference>
<dbReference type="InterPro" id="IPR013221">
    <property type="entry name" value="Mur_ligase_cen"/>
</dbReference>
<dbReference type="SUPFAM" id="SSF53244">
    <property type="entry name" value="MurD-like peptide ligases, peptide-binding domain"/>
    <property type="match status" value="1"/>
</dbReference>
<dbReference type="Pfam" id="PF01225">
    <property type="entry name" value="Mur_ligase"/>
    <property type="match status" value="1"/>
</dbReference>
<dbReference type="GO" id="GO:0051301">
    <property type="term" value="P:cell division"/>
    <property type="evidence" value="ECO:0007669"/>
    <property type="project" value="UniProtKB-KW"/>
</dbReference>
<name>A0A520N0V0_9GAMM</name>
<dbReference type="GO" id="GO:0005524">
    <property type="term" value="F:ATP binding"/>
    <property type="evidence" value="ECO:0007669"/>
    <property type="project" value="UniProtKB-UniRule"/>
</dbReference>
<evidence type="ECO:0000256" key="8">
    <source>
        <dbReference type="ARBA" id="ARBA00023306"/>
    </source>
</evidence>
<dbReference type="InterPro" id="IPR004101">
    <property type="entry name" value="Mur_ligase_C"/>
</dbReference>
<evidence type="ECO:0000256" key="1">
    <source>
        <dbReference type="ARBA" id="ARBA00022490"/>
    </source>
</evidence>
<dbReference type="GO" id="GO:0071555">
    <property type="term" value="P:cell wall organization"/>
    <property type="evidence" value="ECO:0007669"/>
    <property type="project" value="UniProtKB-KW"/>
</dbReference>
<dbReference type="Pfam" id="PF08245">
    <property type="entry name" value="Mur_ligase_M"/>
    <property type="match status" value="1"/>
</dbReference>
<dbReference type="Proteomes" id="UP000319384">
    <property type="component" value="Unassembled WGS sequence"/>
</dbReference>
<evidence type="ECO:0000313" key="15">
    <source>
        <dbReference type="EMBL" id="RZO27056.1"/>
    </source>
</evidence>
<dbReference type="GO" id="GO:0005737">
    <property type="term" value="C:cytoplasm"/>
    <property type="evidence" value="ECO:0007669"/>
    <property type="project" value="UniProtKB-SubCell"/>
</dbReference>
<accession>A0A520N0V0</accession>
<evidence type="ECO:0000256" key="7">
    <source>
        <dbReference type="ARBA" id="ARBA00022984"/>
    </source>
</evidence>
<dbReference type="InterPro" id="IPR000713">
    <property type="entry name" value="Mur_ligase_N"/>
</dbReference>
<dbReference type="NCBIfam" id="TIGR01143">
    <property type="entry name" value="murF"/>
    <property type="match status" value="1"/>
</dbReference>
<comment type="similarity">
    <text evidence="10">Belongs to the MurCDEF family. MurF subfamily.</text>
</comment>
<feature type="domain" description="Mur ligase C-terminal" evidence="13">
    <location>
        <begin position="325"/>
        <end position="435"/>
    </location>
</feature>
<dbReference type="InterPro" id="IPR005863">
    <property type="entry name" value="UDP-N-AcMur_synth"/>
</dbReference>
<keyword evidence="9 10" id="KW-0961">Cell wall biogenesis/degradation</keyword>
<gene>
    <name evidence="10 15" type="primary">murF</name>
    <name evidence="15" type="ORF">EVA95_01120</name>
</gene>
<evidence type="ECO:0000256" key="9">
    <source>
        <dbReference type="ARBA" id="ARBA00023316"/>
    </source>
</evidence>
<reference evidence="15 16" key="1">
    <citation type="submission" date="2019-02" db="EMBL/GenBank/DDBJ databases">
        <title>Prokaryotic population dynamics and viral predation in marine succession experiment using metagenomics: the confinement effect.</title>
        <authorList>
            <person name="Haro-Moreno J.M."/>
            <person name="Rodriguez-Valera F."/>
            <person name="Lopez-Perez M."/>
        </authorList>
    </citation>
    <scope>NUCLEOTIDE SEQUENCE [LARGE SCALE GENOMIC DNA]</scope>
    <source>
        <strain evidence="15">MED-G162</strain>
    </source>
</reference>
<keyword evidence="4 10" id="KW-0547">Nucleotide-binding</keyword>
<dbReference type="UniPathway" id="UPA00219"/>
<evidence type="ECO:0000256" key="10">
    <source>
        <dbReference type="HAMAP-Rule" id="MF_02019"/>
    </source>
</evidence>
<dbReference type="InterPro" id="IPR035911">
    <property type="entry name" value="MurE/MurF_N"/>
</dbReference>
<evidence type="ECO:0000256" key="11">
    <source>
        <dbReference type="RuleBase" id="RU004136"/>
    </source>
</evidence>
<proteinExistence type="inferred from homology"/>
<dbReference type="EMBL" id="SHBH01000005">
    <property type="protein sequence ID" value="RZO27056.1"/>
    <property type="molecule type" value="Genomic_DNA"/>
</dbReference>
<evidence type="ECO:0000259" key="12">
    <source>
        <dbReference type="Pfam" id="PF01225"/>
    </source>
</evidence>
<dbReference type="Gene3D" id="3.90.190.20">
    <property type="entry name" value="Mur ligase, C-terminal domain"/>
    <property type="match status" value="1"/>
</dbReference>
<dbReference type="EC" id="6.3.2.10" evidence="10 11"/>
<dbReference type="GO" id="GO:0008360">
    <property type="term" value="P:regulation of cell shape"/>
    <property type="evidence" value="ECO:0007669"/>
    <property type="project" value="UniProtKB-KW"/>
</dbReference>
<feature type="domain" description="Mur ligase central" evidence="14">
    <location>
        <begin position="108"/>
        <end position="293"/>
    </location>
</feature>
<dbReference type="PANTHER" id="PTHR43024:SF1">
    <property type="entry name" value="UDP-N-ACETYLMURAMOYL-TRIPEPTIDE--D-ALANYL-D-ALANINE LIGASE"/>
    <property type="match status" value="1"/>
</dbReference>
<dbReference type="AlphaFoldDB" id="A0A520N0V0"/>
<feature type="domain" description="Mur ligase N-terminal catalytic" evidence="12">
    <location>
        <begin position="24"/>
        <end position="71"/>
    </location>
</feature>
<comment type="function">
    <text evidence="10 11">Involved in cell wall formation. Catalyzes the final step in the synthesis of UDP-N-acetylmuramoyl-pentapeptide, the precursor of murein.</text>
</comment>
<dbReference type="HAMAP" id="MF_02019">
    <property type="entry name" value="MurF"/>
    <property type="match status" value="1"/>
</dbReference>
<dbReference type="Gene3D" id="3.40.1190.10">
    <property type="entry name" value="Mur-like, catalytic domain"/>
    <property type="match status" value="1"/>
</dbReference>
<dbReference type="Pfam" id="PF02875">
    <property type="entry name" value="Mur_ligase_C"/>
    <property type="match status" value="1"/>
</dbReference>
<dbReference type="InterPro" id="IPR051046">
    <property type="entry name" value="MurCDEF_CellWall_CoF430Synth"/>
</dbReference>
<dbReference type="GO" id="GO:0047480">
    <property type="term" value="F:UDP-N-acetylmuramoyl-tripeptide-D-alanyl-D-alanine ligase activity"/>
    <property type="evidence" value="ECO:0007669"/>
    <property type="project" value="UniProtKB-UniRule"/>
</dbReference>
<dbReference type="SUPFAM" id="SSF53623">
    <property type="entry name" value="MurD-like peptide ligases, catalytic domain"/>
    <property type="match status" value="1"/>
</dbReference>
<comment type="subcellular location">
    <subcellularLocation>
        <location evidence="10 11">Cytoplasm</location>
    </subcellularLocation>
</comment>
<comment type="catalytic activity">
    <reaction evidence="10 11">
        <text>D-alanyl-D-alanine + UDP-N-acetyl-alpha-D-muramoyl-L-alanyl-gamma-D-glutamyl-meso-2,6-diaminopimelate + ATP = UDP-N-acetyl-alpha-D-muramoyl-L-alanyl-gamma-D-glutamyl-meso-2,6-diaminopimeloyl-D-alanyl-D-alanine + ADP + phosphate + H(+)</text>
        <dbReference type="Rhea" id="RHEA:28374"/>
        <dbReference type="ChEBI" id="CHEBI:15378"/>
        <dbReference type="ChEBI" id="CHEBI:30616"/>
        <dbReference type="ChEBI" id="CHEBI:43474"/>
        <dbReference type="ChEBI" id="CHEBI:57822"/>
        <dbReference type="ChEBI" id="CHEBI:61386"/>
        <dbReference type="ChEBI" id="CHEBI:83905"/>
        <dbReference type="ChEBI" id="CHEBI:456216"/>
        <dbReference type="EC" id="6.3.2.10"/>
    </reaction>
</comment>
<keyword evidence="6 10" id="KW-0133">Cell shape</keyword>
<sequence>MKYISNSSDLSIFLDAEIKKNIPIKNISIDTRKIKKDSLFIAIKGKKFNGNDFVKEAFNKGSSIALVDDKKFKLVTDKKIIYVANTIKALKRISKNIIKEYDGSIIAITGSNGKTSTTNIISSVLNKTSKTIGNYNNEIGMPLSIMNASPKSKNLILEIGASKTGDIDYLSKIIRPYVGVITNIGNSHLENLKDINGVLNAKSELINNIKKDGFLIVPNENKKHLRFWKSIRNDIKVYSFGFKNADFFAYDIKYKENGMHFMISSKLVDKDIKINTNLEGEHNIKNILASFAIHNCLNKDPKDFAQKINSKAIKNIRQIKSKWLKGSTLIDDTYNANPDSTKKSIDLLSSYKKNTVIVLGDMLELGINRKKLHKDVGEYAKAKEIKVLIGFGKLAKEIVRGYGKNGIFFEKEDELKSYLKRKITSKDVILIKGSRGMRMERFIDV</sequence>
<dbReference type="GO" id="GO:0009252">
    <property type="term" value="P:peptidoglycan biosynthetic process"/>
    <property type="evidence" value="ECO:0007669"/>
    <property type="project" value="UniProtKB-UniRule"/>
</dbReference>
<feature type="binding site" evidence="10">
    <location>
        <begin position="110"/>
        <end position="116"/>
    </location>
    <ligand>
        <name>ATP</name>
        <dbReference type="ChEBI" id="CHEBI:30616"/>
    </ligand>
</feature>
<dbReference type="SUPFAM" id="SSF63418">
    <property type="entry name" value="MurE/MurF N-terminal domain"/>
    <property type="match status" value="1"/>
</dbReference>
<evidence type="ECO:0000313" key="16">
    <source>
        <dbReference type="Proteomes" id="UP000319384"/>
    </source>
</evidence>
<protein>
    <recommendedName>
        <fullName evidence="10 11">UDP-N-acetylmuramoyl-tripeptide--D-alanyl-D-alanine ligase</fullName>
        <ecNumber evidence="10 11">6.3.2.10</ecNumber>
    </recommendedName>
    <alternativeName>
        <fullName evidence="10">D-alanyl-D-alanine-adding enzyme</fullName>
    </alternativeName>
</protein>
<keyword evidence="3 10" id="KW-0132">Cell division</keyword>
<dbReference type="Gene3D" id="3.40.1390.10">
    <property type="entry name" value="MurE/MurF, N-terminal domain"/>
    <property type="match status" value="1"/>
</dbReference>
<evidence type="ECO:0000256" key="6">
    <source>
        <dbReference type="ARBA" id="ARBA00022960"/>
    </source>
</evidence>
<keyword evidence="1 10" id="KW-0963">Cytoplasm</keyword>
<organism evidence="15 16">
    <name type="scientific">SAR86 cluster bacterium</name>
    <dbReference type="NCBI Taxonomy" id="2030880"/>
    <lineage>
        <taxon>Bacteria</taxon>
        <taxon>Pseudomonadati</taxon>
        <taxon>Pseudomonadota</taxon>
        <taxon>Gammaproteobacteria</taxon>
        <taxon>SAR86 cluster</taxon>
    </lineage>
</organism>
<keyword evidence="8 10" id="KW-0131">Cell cycle</keyword>
<evidence type="ECO:0000259" key="13">
    <source>
        <dbReference type="Pfam" id="PF02875"/>
    </source>
</evidence>
<evidence type="ECO:0000256" key="2">
    <source>
        <dbReference type="ARBA" id="ARBA00022598"/>
    </source>
</evidence>
<evidence type="ECO:0000256" key="4">
    <source>
        <dbReference type="ARBA" id="ARBA00022741"/>
    </source>
</evidence>